<reference evidence="8" key="1">
    <citation type="submission" date="2023-07" db="EMBL/GenBank/DDBJ databases">
        <title>Between Cages and Wild: Unraveling the Impact of Captivity on Animal Microbiomes and Antimicrobial Resistance.</title>
        <authorList>
            <person name="Schmartz G.P."/>
            <person name="Rehner J."/>
            <person name="Schuff M.J."/>
            <person name="Becker S.L."/>
            <person name="Kravczyk M."/>
            <person name="Gurevich A."/>
            <person name="Francke R."/>
            <person name="Mueller R."/>
            <person name="Keller V."/>
            <person name="Keller A."/>
        </authorList>
    </citation>
    <scope>NUCLEOTIDE SEQUENCE</scope>
    <source>
        <strain evidence="8">S39M_St_73</strain>
    </source>
</reference>
<dbReference type="GO" id="GO:0008360">
    <property type="term" value="P:regulation of cell shape"/>
    <property type="evidence" value="ECO:0007669"/>
    <property type="project" value="UniProtKB-KW"/>
</dbReference>
<proteinExistence type="inferred from homology"/>
<dbReference type="PANTHER" id="PTHR34138:SF1">
    <property type="entry name" value="CELL SHAPE-DETERMINING PROTEIN MREC"/>
    <property type="match status" value="1"/>
</dbReference>
<protein>
    <recommendedName>
        <fullName evidence="2 5">Cell shape-determining protein MreC</fullName>
    </recommendedName>
    <alternativeName>
        <fullName evidence="4 5">Cell shape protein MreC</fullName>
    </alternativeName>
</protein>
<dbReference type="InterPro" id="IPR042175">
    <property type="entry name" value="Cell/Rod_MreC_2"/>
</dbReference>
<dbReference type="Gene3D" id="2.40.10.340">
    <property type="entry name" value="Rod shape-determining protein MreC, domain 1"/>
    <property type="match status" value="1"/>
</dbReference>
<dbReference type="Proteomes" id="UP001171751">
    <property type="component" value="Unassembled WGS sequence"/>
</dbReference>
<organism evidence="8 9">
    <name type="scientific">Atopococcus tabaci</name>
    <dbReference type="NCBI Taxonomy" id="269774"/>
    <lineage>
        <taxon>Bacteria</taxon>
        <taxon>Bacillati</taxon>
        <taxon>Bacillota</taxon>
        <taxon>Bacilli</taxon>
        <taxon>Lactobacillales</taxon>
        <taxon>Carnobacteriaceae</taxon>
        <taxon>Atopococcus</taxon>
    </lineage>
</organism>
<keyword evidence="6" id="KW-0175">Coiled coil</keyword>
<sequence>MNKFISNKKLIGILVSVIVISALIALSLNRQGNVNGVQASINDLTAFTGKVITAPLNIAADSFDSIDNLTNTYEENRHLKSQMDEMEELQTKLTTVEAENQQLKEELSLNHSLSEYEKIHTTIISRNPDTWIDQIVIDKGSENGVELGMAVLSQNGLIGRVSEISPTSSKVTLVTTLDQRENLVSAEVQLEDDEVAHGVIQSYDKETDRLIMDQITTDTPLQEGQEVVTSGLSGMTPGSLKIGTVNEVTAGDFGLTQKIYITPAANFNDIRYATVVKRLAESGE</sequence>
<evidence type="ECO:0000256" key="6">
    <source>
        <dbReference type="SAM" id="Coils"/>
    </source>
</evidence>
<comment type="caution">
    <text evidence="8">The sequence shown here is derived from an EMBL/GenBank/DDBJ whole genome shotgun (WGS) entry which is preliminary data.</text>
</comment>
<dbReference type="GO" id="GO:0005886">
    <property type="term" value="C:plasma membrane"/>
    <property type="evidence" value="ECO:0007669"/>
    <property type="project" value="TreeGrafter"/>
</dbReference>
<dbReference type="NCBIfam" id="TIGR00219">
    <property type="entry name" value="mreC"/>
    <property type="match status" value="1"/>
</dbReference>
<dbReference type="InterPro" id="IPR042177">
    <property type="entry name" value="Cell/Rod_1"/>
</dbReference>
<evidence type="ECO:0000256" key="5">
    <source>
        <dbReference type="PIRNR" id="PIRNR038471"/>
    </source>
</evidence>
<dbReference type="Pfam" id="PF04085">
    <property type="entry name" value="MreC"/>
    <property type="match status" value="1"/>
</dbReference>
<dbReference type="Gene3D" id="2.40.10.350">
    <property type="entry name" value="Rod shape-determining protein MreC, domain 2"/>
    <property type="match status" value="1"/>
</dbReference>
<dbReference type="EMBL" id="JAUNQW010000011">
    <property type="protein sequence ID" value="MDO5457442.1"/>
    <property type="molecule type" value="Genomic_DNA"/>
</dbReference>
<evidence type="ECO:0000256" key="1">
    <source>
        <dbReference type="ARBA" id="ARBA00009369"/>
    </source>
</evidence>
<gene>
    <name evidence="8" type="primary">mreC</name>
    <name evidence="8" type="ORF">Q4F26_03770</name>
</gene>
<feature type="coiled-coil region" evidence="6">
    <location>
        <begin position="69"/>
        <end position="106"/>
    </location>
</feature>
<dbReference type="PIRSF" id="PIRSF038471">
    <property type="entry name" value="MreC"/>
    <property type="match status" value="1"/>
</dbReference>
<evidence type="ECO:0000313" key="9">
    <source>
        <dbReference type="Proteomes" id="UP001171751"/>
    </source>
</evidence>
<comment type="similarity">
    <text evidence="1 5">Belongs to the MreC family.</text>
</comment>
<evidence type="ECO:0000259" key="7">
    <source>
        <dbReference type="Pfam" id="PF04085"/>
    </source>
</evidence>
<dbReference type="InterPro" id="IPR055342">
    <property type="entry name" value="MreC_beta-barrel_core"/>
</dbReference>
<dbReference type="PANTHER" id="PTHR34138">
    <property type="entry name" value="CELL SHAPE-DETERMINING PROTEIN MREC"/>
    <property type="match status" value="1"/>
</dbReference>
<keyword evidence="9" id="KW-1185">Reference proteome</keyword>
<comment type="function">
    <text evidence="5">Involved in formation and maintenance of cell shape.</text>
</comment>
<feature type="domain" description="Rod shape-determining protein MreC beta-barrel core" evidence="7">
    <location>
        <begin position="123"/>
        <end position="277"/>
    </location>
</feature>
<evidence type="ECO:0000313" key="8">
    <source>
        <dbReference type="EMBL" id="MDO5457442.1"/>
    </source>
</evidence>
<name>A0AA43ZSP1_9LACT</name>
<evidence type="ECO:0000256" key="3">
    <source>
        <dbReference type="ARBA" id="ARBA00022960"/>
    </source>
</evidence>
<keyword evidence="3 5" id="KW-0133">Cell shape</keyword>
<evidence type="ECO:0000256" key="2">
    <source>
        <dbReference type="ARBA" id="ARBA00013855"/>
    </source>
</evidence>
<accession>A0AA43ZSP1</accession>
<evidence type="ECO:0000256" key="4">
    <source>
        <dbReference type="ARBA" id="ARBA00032089"/>
    </source>
</evidence>
<dbReference type="AlphaFoldDB" id="A0AA43ZSP1"/>
<dbReference type="InterPro" id="IPR007221">
    <property type="entry name" value="MreC"/>
</dbReference>